<reference evidence="2 3" key="1">
    <citation type="submission" date="2020-12" db="EMBL/GenBank/DDBJ databases">
        <title>Concerted genomic and epigenomic changes stabilize Arabidopsis allopolyploids.</title>
        <authorList>
            <person name="Chen Z."/>
        </authorList>
    </citation>
    <scope>NUCLEOTIDE SEQUENCE [LARGE SCALE GENOMIC DNA]</scope>
    <source>
        <strain evidence="2">Allo738</strain>
        <tissue evidence="2">Leaf</tissue>
    </source>
</reference>
<keyword evidence="3" id="KW-1185">Reference proteome</keyword>
<comment type="caution">
    <text evidence="2">The sequence shown here is derived from an EMBL/GenBank/DDBJ whole genome shotgun (WGS) entry which is preliminary data.</text>
</comment>
<proteinExistence type="predicted"/>
<evidence type="ECO:0000313" key="3">
    <source>
        <dbReference type="Proteomes" id="UP000694240"/>
    </source>
</evidence>
<accession>A0A8T1XDD1</accession>
<gene>
    <name evidence="2" type="ORF">ISN45_Aa08g001110</name>
</gene>
<dbReference type="AlphaFoldDB" id="A0A8T1XDD1"/>
<evidence type="ECO:0000313" key="2">
    <source>
        <dbReference type="EMBL" id="KAG7532428.1"/>
    </source>
</evidence>
<sequence length="87" mass="9716">MKSNKVTFFLGLFLVSAFCIRLIESRCYTNDDCKDAQPCPVPLACLFGSCVCPWKSRSKLPICQIICAHLDKNAGNSYDHTCGCNYK</sequence>
<organism evidence="2 3">
    <name type="scientific">Arabidopsis thaliana x Arabidopsis arenosa</name>
    <dbReference type="NCBI Taxonomy" id="1240361"/>
    <lineage>
        <taxon>Eukaryota</taxon>
        <taxon>Viridiplantae</taxon>
        <taxon>Streptophyta</taxon>
        <taxon>Embryophyta</taxon>
        <taxon>Tracheophyta</taxon>
        <taxon>Spermatophyta</taxon>
        <taxon>Magnoliopsida</taxon>
        <taxon>eudicotyledons</taxon>
        <taxon>Gunneridae</taxon>
        <taxon>Pentapetalae</taxon>
        <taxon>rosids</taxon>
        <taxon>malvids</taxon>
        <taxon>Brassicales</taxon>
        <taxon>Brassicaceae</taxon>
        <taxon>Camelineae</taxon>
        <taxon>Arabidopsis</taxon>
    </lineage>
</organism>
<dbReference type="EMBL" id="JAEFBK010000013">
    <property type="protein sequence ID" value="KAG7532428.1"/>
    <property type="molecule type" value="Genomic_DNA"/>
</dbReference>
<feature type="signal peptide" evidence="1">
    <location>
        <begin position="1"/>
        <end position="25"/>
    </location>
</feature>
<feature type="chain" id="PRO_5035815559" evidence="1">
    <location>
        <begin position="26"/>
        <end position="87"/>
    </location>
</feature>
<protein>
    <submittedName>
        <fullName evidence="2">Uncharacterized protein</fullName>
    </submittedName>
</protein>
<name>A0A8T1XDD1_9BRAS</name>
<dbReference type="Proteomes" id="UP000694240">
    <property type="component" value="Chromosome 13"/>
</dbReference>
<evidence type="ECO:0000256" key="1">
    <source>
        <dbReference type="SAM" id="SignalP"/>
    </source>
</evidence>
<keyword evidence="1" id="KW-0732">Signal</keyword>